<proteinExistence type="predicted"/>
<reference evidence="1" key="1">
    <citation type="submission" date="2021-01" db="EMBL/GenBank/DDBJ databases">
        <authorList>
            <person name="Sun Q."/>
        </authorList>
    </citation>
    <scope>NUCLEOTIDE SEQUENCE</scope>
    <source>
        <strain evidence="1">YIM B02566</strain>
    </source>
</reference>
<protein>
    <submittedName>
        <fullName evidence="1">Phosphoenolpyruvate--protein phosphotransferase</fullName>
        <ecNumber evidence="1">2.7.3.9</ecNumber>
    </submittedName>
</protein>
<organism evidence="1 2">
    <name type="scientific">Taklimakanibacter albus</name>
    <dbReference type="NCBI Taxonomy" id="2800327"/>
    <lineage>
        <taxon>Bacteria</taxon>
        <taxon>Pseudomonadati</taxon>
        <taxon>Pseudomonadota</taxon>
        <taxon>Alphaproteobacteria</taxon>
        <taxon>Hyphomicrobiales</taxon>
        <taxon>Aestuariivirgaceae</taxon>
        <taxon>Taklimakanibacter</taxon>
    </lineage>
</organism>
<evidence type="ECO:0000313" key="2">
    <source>
        <dbReference type="Proteomes" id="UP000616151"/>
    </source>
</evidence>
<dbReference type="Proteomes" id="UP000616151">
    <property type="component" value="Unassembled WGS sequence"/>
</dbReference>
<evidence type="ECO:0000313" key="1">
    <source>
        <dbReference type="EMBL" id="MBK1868138.1"/>
    </source>
</evidence>
<accession>A0ACC5R693</accession>
<gene>
    <name evidence="1" type="primary">ptsP</name>
    <name evidence="1" type="ORF">JHL16_17430</name>
</gene>
<dbReference type="EMBL" id="JAENHL010000007">
    <property type="protein sequence ID" value="MBK1868138.1"/>
    <property type="molecule type" value="Genomic_DNA"/>
</dbReference>
<dbReference type="EC" id="2.7.3.9" evidence="1"/>
<sequence>MVTSALGPRVLLRRLREVMAEPETAQKRLDKIVVLIAANMVAEVCSIYVMRPGQVLELYSTEGLKREAVHLSKLNVGEGLVGTIAGEAQLLNLADAQAHPAFKYLPETGEEAYHSFLGVPILRNGIVIGVLVVQNRTRRHYTDEEEEALQTTAMVLAEIIASGGLTDVARDVAADISHVRSHHVKGDALADGIALGHVVLHEPRVVVENLIAENIPKEKLRLDGAIEQLRAQIDELIDGTDTRGGEYSEVLETFRMFAHDRGWVNKLRETVETGLTAEAAVERVQSDNRARMMRTPDPYLRERMHDLDDLANRLLRILTGQIATASRGDLPQNAIVVARNMGPAELLDYDRTKLRGVILEEAGHGSHVAIVARALGIPAMGQSEGIIDVVDTGTPIILDGTVGEVYVRPSPEIEKAYADKARFNARRQAQFAALRDTPAITRDGVKIDLGINAGLLVDLPHLRDSGAEGIGLFRTELQFMMAQHFPRLDTQVRHYRGILAAANERPVTFRTLDIGADKLLPYLRQVKEDNPAMGWRAIRMALDRPALLRLQLRALLKAGAGQTLRVMFPMIAEVHEFVTAKAMIEDEKRYLKKHGHKIPAKLEVGAMIEVPALVWQLDQLLPELDFVSIGSNDLVQFLYASDRGNPRLAHRYDPLSPAVLKTIRAIVLAGQKHGVHVNLCGEMAGRPIEAMALIGLGLTSISMAPAAIGPVKTMILSADRVKLWEFMEPLLARPDHSLRETLSSYAKSAGIRLI</sequence>
<keyword evidence="1" id="KW-0808">Transferase</keyword>
<comment type="caution">
    <text evidence="1">The sequence shown here is derived from an EMBL/GenBank/DDBJ whole genome shotgun (WGS) entry which is preliminary data.</text>
</comment>
<name>A0ACC5R693_9HYPH</name>
<keyword evidence="2" id="KW-1185">Reference proteome</keyword>